<reference evidence="2" key="2">
    <citation type="submission" date="2023-06" db="EMBL/GenBank/DDBJ databases">
        <authorList>
            <consortium name="Lawrence Berkeley National Laboratory"/>
            <person name="Haridas S."/>
            <person name="Hensen N."/>
            <person name="Bonometti L."/>
            <person name="Westerberg I."/>
            <person name="Brannstrom I.O."/>
            <person name="Guillou S."/>
            <person name="Cros-Aarteil S."/>
            <person name="Calhoun S."/>
            <person name="Kuo A."/>
            <person name="Mondo S."/>
            <person name="Pangilinan J."/>
            <person name="Riley R."/>
            <person name="Labutti K."/>
            <person name="Andreopoulos B."/>
            <person name="Lipzen A."/>
            <person name="Chen C."/>
            <person name="Yanf M."/>
            <person name="Daum C."/>
            <person name="Ng V."/>
            <person name="Clum A."/>
            <person name="Steindorff A."/>
            <person name="Ohm R."/>
            <person name="Martin F."/>
            <person name="Silar P."/>
            <person name="Natvig D."/>
            <person name="Lalanne C."/>
            <person name="Gautier V."/>
            <person name="Ament-Velasquez S.L."/>
            <person name="Kruys A."/>
            <person name="Hutchinson M.I."/>
            <person name="Powell A.J."/>
            <person name="Barry K."/>
            <person name="Miller A.N."/>
            <person name="Grigoriev I.V."/>
            <person name="Debuchy R."/>
            <person name="Gladieux P."/>
            <person name="Thoren M.H."/>
            <person name="Johannesson H."/>
        </authorList>
    </citation>
    <scope>NUCLEOTIDE SEQUENCE</scope>
    <source>
        <strain evidence="2">CBS 955.72</strain>
    </source>
</reference>
<organism evidence="2 3">
    <name type="scientific">Lasiosphaeria hispida</name>
    <dbReference type="NCBI Taxonomy" id="260671"/>
    <lineage>
        <taxon>Eukaryota</taxon>
        <taxon>Fungi</taxon>
        <taxon>Dikarya</taxon>
        <taxon>Ascomycota</taxon>
        <taxon>Pezizomycotina</taxon>
        <taxon>Sordariomycetes</taxon>
        <taxon>Sordariomycetidae</taxon>
        <taxon>Sordariales</taxon>
        <taxon>Lasiosphaeriaceae</taxon>
        <taxon>Lasiosphaeria</taxon>
    </lineage>
</organism>
<dbReference type="InterPro" id="IPR001810">
    <property type="entry name" value="F-box_dom"/>
</dbReference>
<comment type="caution">
    <text evidence="2">The sequence shown here is derived from an EMBL/GenBank/DDBJ whole genome shotgun (WGS) entry which is preliminary data.</text>
</comment>
<dbReference type="CDD" id="cd09917">
    <property type="entry name" value="F-box_SF"/>
    <property type="match status" value="1"/>
</dbReference>
<dbReference type="PROSITE" id="PS50181">
    <property type="entry name" value="FBOX"/>
    <property type="match status" value="1"/>
</dbReference>
<dbReference type="AlphaFoldDB" id="A0AAJ0HEP5"/>
<proteinExistence type="predicted"/>
<evidence type="ECO:0000313" key="3">
    <source>
        <dbReference type="Proteomes" id="UP001275084"/>
    </source>
</evidence>
<reference evidence="2" key="1">
    <citation type="journal article" date="2023" name="Mol. Phylogenet. Evol.">
        <title>Genome-scale phylogeny and comparative genomics of the fungal order Sordariales.</title>
        <authorList>
            <person name="Hensen N."/>
            <person name="Bonometti L."/>
            <person name="Westerberg I."/>
            <person name="Brannstrom I.O."/>
            <person name="Guillou S."/>
            <person name="Cros-Aarteil S."/>
            <person name="Calhoun S."/>
            <person name="Haridas S."/>
            <person name="Kuo A."/>
            <person name="Mondo S."/>
            <person name="Pangilinan J."/>
            <person name="Riley R."/>
            <person name="LaButti K."/>
            <person name="Andreopoulos B."/>
            <person name="Lipzen A."/>
            <person name="Chen C."/>
            <person name="Yan M."/>
            <person name="Daum C."/>
            <person name="Ng V."/>
            <person name="Clum A."/>
            <person name="Steindorff A."/>
            <person name="Ohm R.A."/>
            <person name="Martin F."/>
            <person name="Silar P."/>
            <person name="Natvig D.O."/>
            <person name="Lalanne C."/>
            <person name="Gautier V."/>
            <person name="Ament-Velasquez S.L."/>
            <person name="Kruys A."/>
            <person name="Hutchinson M.I."/>
            <person name="Powell A.J."/>
            <person name="Barry K."/>
            <person name="Miller A.N."/>
            <person name="Grigoriev I.V."/>
            <person name="Debuchy R."/>
            <person name="Gladieux P."/>
            <person name="Hiltunen Thoren M."/>
            <person name="Johannesson H."/>
        </authorList>
    </citation>
    <scope>NUCLEOTIDE SEQUENCE</scope>
    <source>
        <strain evidence="2">CBS 955.72</strain>
    </source>
</reference>
<keyword evidence="3" id="KW-1185">Reference proteome</keyword>
<dbReference type="SMART" id="SM00256">
    <property type="entry name" value="FBOX"/>
    <property type="match status" value="1"/>
</dbReference>
<dbReference type="Proteomes" id="UP001275084">
    <property type="component" value="Unassembled WGS sequence"/>
</dbReference>
<protein>
    <recommendedName>
        <fullName evidence="1">F-box domain-containing protein</fullName>
    </recommendedName>
</protein>
<dbReference type="Gene3D" id="1.20.1280.50">
    <property type="match status" value="1"/>
</dbReference>
<gene>
    <name evidence="2" type="ORF">B0T25DRAFT_457803</name>
</gene>
<name>A0AAJ0HEP5_9PEZI</name>
<evidence type="ECO:0000259" key="1">
    <source>
        <dbReference type="PROSITE" id="PS50181"/>
    </source>
</evidence>
<accession>A0AAJ0HEP5</accession>
<dbReference type="Pfam" id="PF00646">
    <property type="entry name" value="F-box"/>
    <property type="match status" value="1"/>
</dbReference>
<dbReference type="EMBL" id="JAUIQD010000005">
    <property type="protein sequence ID" value="KAK3349145.1"/>
    <property type="molecule type" value="Genomic_DNA"/>
</dbReference>
<feature type="domain" description="F-box" evidence="1">
    <location>
        <begin position="1"/>
        <end position="49"/>
    </location>
</feature>
<sequence length="523" mass="60485">MSFFLNLPTETLCLIVTYLDPVSLISLSQTSRAFRSLISPDRSHFIQRLLALELLPEFGGIVPRFRSRDNNLAPPWEDAVWTTNKYACAGCMRFLSHMMFDNHSILRLGLRKPPPDSYEANKLTDWEPLELRNKPVHFRRVGARAIEERKAWGELQLHYRWAAEGIYPAQWGSPPGSPGTHERNPFERADQDLLDAEAEVAEQPLCGIARHKRLCNNCRMLRGLFLRPTSSHYANGHHDIPIVKSRRLRCPDTISRCFPGLFDPLPDDQLPRLFKVDRESGKDSLFTLYTTPCASCFVWQEIAGFRRFPSTSDWTPEHSQALPEHDGPWSGWCNHCILHKIGREELAHRLRCKATILAKQCLRHIECRLEFGWRFLLEDFYDKDGGSLGKLHPSAARDILGGLGFRVNNRLGNNVKFDRTSMPDLLRRVRRFRKFLDNEAGPSVRENMMQSWFRMWAEDYELNVACFFRQLDILEKLSDKDFLVDFVIQKAPYHVSLPQPSMAANHDDEAGLKRIMARRTMPD</sequence>
<dbReference type="InterPro" id="IPR036047">
    <property type="entry name" value="F-box-like_dom_sf"/>
</dbReference>
<dbReference type="SUPFAM" id="SSF81383">
    <property type="entry name" value="F-box domain"/>
    <property type="match status" value="1"/>
</dbReference>
<evidence type="ECO:0000313" key="2">
    <source>
        <dbReference type="EMBL" id="KAK3349145.1"/>
    </source>
</evidence>